<sequence>MQELRKSQACVEKQKVDAEAKVQQLQCRIEDKEAVLRERDLHIQSLQQQLEQQEQRQQGHLKQLEELQQLMQKQNDKIAQLKTGRATQSSTRDLKGRLQWDASPEDTAASDGARNWEAEVLALRKKVAKLERWKQRLSPVHPNEREFVMQSRGKFVQNIQQLVAVLHQASVLAGRSGHHLMRYVDQLLRGVVPSVSDPLPASNAPSGVRSPRPPTPGAPGRSVSRAASLWLGPLDKRSPETLYSDEDVWQAFVKQNEELFQVLELIQALDTKGRYIVDAFFTDSEKLMRGVPTKPLAWDVKSQSNASEQMCDPDRNASSPSSLRTEATPMPFEPACGLPNPPSQHLLFQSDLD</sequence>
<reference evidence="2" key="1">
    <citation type="submission" date="2021-01" db="EMBL/GenBank/DDBJ databases">
        <authorList>
            <person name="Corre E."/>
            <person name="Pelletier E."/>
            <person name="Niang G."/>
            <person name="Scheremetjew M."/>
            <person name="Finn R."/>
            <person name="Kale V."/>
            <person name="Holt S."/>
            <person name="Cochrane G."/>
            <person name="Meng A."/>
            <person name="Brown T."/>
            <person name="Cohen L."/>
        </authorList>
    </citation>
    <scope>NUCLEOTIDE SEQUENCE</scope>
    <source>
        <strain evidence="2">CCMP1594</strain>
    </source>
</reference>
<feature type="region of interest" description="Disordered" evidence="1">
    <location>
        <begin position="79"/>
        <end position="112"/>
    </location>
</feature>
<feature type="compositionally biased region" description="Polar residues" evidence="1">
    <location>
        <begin position="316"/>
        <end position="325"/>
    </location>
</feature>
<evidence type="ECO:0000313" key="2">
    <source>
        <dbReference type="EMBL" id="CAE0839593.1"/>
    </source>
</evidence>
<dbReference type="AlphaFoldDB" id="A0A7S4LMV8"/>
<organism evidence="2">
    <name type="scientific">Eutreptiella gymnastica</name>
    <dbReference type="NCBI Taxonomy" id="73025"/>
    <lineage>
        <taxon>Eukaryota</taxon>
        <taxon>Discoba</taxon>
        <taxon>Euglenozoa</taxon>
        <taxon>Euglenida</taxon>
        <taxon>Spirocuta</taxon>
        <taxon>Euglenophyceae</taxon>
        <taxon>Eutreptiales</taxon>
        <taxon>Eutreptiaceae</taxon>
        <taxon>Eutreptiella</taxon>
    </lineage>
</organism>
<accession>A0A7S4LMV8</accession>
<proteinExistence type="predicted"/>
<feature type="region of interest" description="Disordered" evidence="1">
    <location>
        <begin position="198"/>
        <end position="223"/>
    </location>
</feature>
<name>A0A7S4LMV8_9EUGL</name>
<evidence type="ECO:0000256" key="1">
    <source>
        <dbReference type="SAM" id="MobiDB-lite"/>
    </source>
</evidence>
<dbReference type="EMBL" id="HBJA01148052">
    <property type="protein sequence ID" value="CAE0839593.1"/>
    <property type="molecule type" value="Transcribed_RNA"/>
</dbReference>
<gene>
    <name evidence="2" type="ORF">EGYM00163_LOCUS50965</name>
</gene>
<protein>
    <submittedName>
        <fullName evidence="2">Uncharacterized protein</fullName>
    </submittedName>
</protein>
<feature type="region of interest" description="Disordered" evidence="1">
    <location>
        <begin position="301"/>
        <end position="353"/>
    </location>
</feature>